<feature type="domain" description="STAS" evidence="7">
    <location>
        <begin position="513"/>
        <end position="635"/>
    </location>
</feature>
<evidence type="ECO:0000259" key="7">
    <source>
        <dbReference type="PROSITE" id="PS50801"/>
    </source>
</evidence>
<dbReference type="PANTHER" id="PTHR11814">
    <property type="entry name" value="SULFATE TRANSPORTER"/>
    <property type="match status" value="1"/>
</dbReference>
<feature type="transmembrane region" description="Helical" evidence="6">
    <location>
        <begin position="428"/>
        <end position="450"/>
    </location>
</feature>
<dbReference type="EMBL" id="CP097511">
    <property type="protein sequence ID" value="URE49348.1"/>
    <property type="molecule type" value="Genomic_DNA"/>
</dbReference>
<dbReference type="PROSITE" id="PS01130">
    <property type="entry name" value="SLC26A"/>
    <property type="match status" value="1"/>
</dbReference>
<evidence type="ECO:0000256" key="3">
    <source>
        <dbReference type="ARBA" id="ARBA00022692"/>
    </source>
</evidence>
<dbReference type="InterPro" id="IPR002645">
    <property type="entry name" value="STAS_dom"/>
</dbReference>
<evidence type="ECO:0000256" key="1">
    <source>
        <dbReference type="ARBA" id="ARBA00004141"/>
    </source>
</evidence>
<feature type="transmembrane region" description="Helical" evidence="6">
    <location>
        <begin position="364"/>
        <end position="383"/>
    </location>
</feature>
<dbReference type="InterPro" id="IPR020966">
    <property type="entry name" value="ALMT"/>
</dbReference>
<feature type="transmembrane region" description="Helical" evidence="6">
    <location>
        <begin position="243"/>
        <end position="260"/>
    </location>
</feature>
<reference evidence="8" key="1">
    <citation type="submission" date="2022-05" db="EMBL/GenBank/DDBJ databases">
        <title>The Musa troglodytarum L. genome provides insights into the mechanism of non-climacteric behaviour and enrichment of carotenoids.</title>
        <authorList>
            <person name="Wang J."/>
        </authorList>
    </citation>
    <scope>NUCLEOTIDE SEQUENCE</scope>
    <source>
        <tissue evidence="8">Leaf</tissue>
    </source>
</reference>
<dbReference type="Pfam" id="PF11744">
    <property type="entry name" value="ALMT"/>
    <property type="match status" value="1"/>
</dbReference>
<dbReference type="AlphaFoldDB" id="A0A9E7IHN5"/>
<evidence type="ECO:0000256" key="5">
    <source>
        <dbReference type="ARBA" id="ARBA00023136"/>
    </source>
</evidence>
<evidence type="ECO:0000256" key="2">
    <source>
        <dbReference type="ARBA" id="ARBA00022448"/>
    </source>
</evidence>
<feature type="transmembrane region" description="Helical" evidence="6">
    <location>
        <begin position="272"/>
        <end position="293"/>
    </location>
</feature>
<keyword evidence="2" id="KW-0813">Transport</keyword>
<dbReference type="FunFam" id="3.30.750.24:FF:000002">
    <property type="entry name" value="Sulfate transporter 31"/>
    <property type="match status" value="1"/>
</dbReference>
<dbReference type="Proteomes" id="UP001055439">
    <property type="component" value="Chromosome 9"/>
</dbReference>
<dbReference type="NCBIfam" id="TIGR00815">
    <property type="entry name" value="sulP"/>
    <property type="match status" value="1"/>
</dbReference>
<dbReference type="Pfam" id="PF01740">
    <property type="entry name" value="STAS"/>
    <property type="match status" value="1"/>
</dbReference>
<dbReference type="InterPro" id="IPR018045">
    <property type="entry name" value="S04_transporter_CS"/>
</dbReference>
<dbReference type="InterPro" id="IPR001902">
    <property type="entry name" value="SLC26A/SulP_fam"/>
</dbReference>
<proteinExistence type="predicted"/>
<evidence type="ECO:0000256" key="4">
    <source>
        <dbReference type="ARBA" id="ARBA00022989"/>
    </source>
</evidence>
<protein>
    <submittedName>
        <fullName evidence="8">STAS domain</fullName>
    </submittedName>
</protein>
<accession>A0A9E7IHN5</accession>
<dbReference type="GO" id="GO:0015743">
    <property type="term" value="P:malate transport"/>
    <property type="evidence" value="ECO:0007669"/>
    <property type="project" value="InterPro"/>
</dbReference>
<feature type="transmembrane region" description="Helical" evidence="6">
    <location>
        <begin position="457"/>
        <end position="485"/>
    </location>
</feature>
<keyword evidence="4 6" id="KW-1133">Transmembrane helix</keyword>
<evidence type="ECO:0000313" key="8">
    <source>
        <dbReference type="EMBL" id="URE49348.1"/>
    </source>
</evidence>
<evidence type="ECO:0000313" key="9">
    <source>
        <dbReference type="Proteomes" id="UP001055439"/>
    </source>
</evidence>
<dbReference type="PROSITE" id="PS50801">
    <property type="entry name" value="STAS"/>
    <property type="match status" value="1"/>
</dbReference>
<dbReference type="Pfam" id="PF00916">
    <property type="entry name" value="Sulfate_transp"/>
    <property type="match status" value="1"/>
</dbReference>
<dbReference type="GO" id="GO:0008271">
    <property type="term" value="F:secondary active sulfate transmembrane transporter activity"/>
    <property type="evidence" value="ECO:0007669"/>
    <property type="project" value="InterPro"/>
</dbReference>
<gene>
    <name evidence="8" type="ORF">MUK42_04906</name>
</gene>
<keyword evidence="3 6" id="KW-0812">Transmembrane</keyword>
<dbReference type="InterPro" id="IPR036513">
    <property type="entry name" value="STAS_dom_sf"/>
</dbReference>
<name>A0A9E7IHN5_9LILI</name>
<organism evidence="8 9">
    <name type="scientific">Musa troglodytarum</name>
    <name type="common">fe'i banana</name>
    <dbReference type="NCBI Taxonomy" id="320322"/>
    <lineage>
        <taxon>Eukaryota</taxon>
        <taxon>Viridiplantae</taxon>
        <taxon>Streptophyta</taxon>
        <taxon>Embryophyta</taxon>
        <taxon>Tracheophyta</taxon>
        <taxon>Spermatophyta</taxon>
        <taxon>Magnoliopsida</taxon>
        <taxon>Liliopsida</taxon>
        <taxon>Zingiberales</taxon>
        <taxon>Musaceae</taxon>
        <taxon>Musa</taxon>
    </lineage>
</organism>
<feature type="transmembrane region" description="Helical" evidence="6">
    <location>
        <begin position="186"/>
        <end position="204"/>
    </location>
</feature>
<dbReference type="InterPro" id="IPR011547">
    <property type="entry name" value="SLC26A/SulP_dom"/>
</dbReference>
<dbReference type="GO" id="GO:0016020">
    <property type="term" value="C:membrane"/>
    <property type="evidence" value="ECO:0007669"/>
    <property type="project" value="UniProtKB-SubCell"/>
</dbReference>
<dbReference type="CDD" id="cd07042">
    <property type="entry name" value="STAS_SulP_like_sulfate_transporter"/>
    <property type="match status" value="1"/>
</dbReference>
<sequence>MEGECKRRGEGQVEIGVMMEAVHKVEAAPPQSTVDKMKLRFKETFFPDDPFRRFKGQPPRRKWVLGAQYLFPILDWAPNYSLSFFKSDLGISYAKLANLPPIIGLYSSFVPPLVYSVLGSSRDLAVGPVSIASLIMGSMLRQAVNPNTDPFLFLQLAFTATLFAGIFQASLGILRLGFIIDFLSKATLVGFMAGAAIIVSLQQLKNLLGIVHFTKKMAVVPVLSSVFHNTHEKKLKRLLFVQWSWQTVVMGISFLAFLLLARHVSIRRPKLFWLSVGAPLASVIISTLVVFLLKAQNHGISIIGKLKCGLNRPSWDNLLFDSTYLGTTMKTGIVTGIISLTEGIASGRTFASLRGYQVDGNKEMMAIGLMNIVGSCTSCYVTTGAFSRSAVNHNAGCKTAMSNVVMALTVMVTLLFLMPLFAYTPNVVLAAIIIGAVIGLIDVPAAYNIWKLDKVDFLVCMSSFLGVIFISVQQGLAIAVGLSIFRILLQTTRPKTIALGNIPGTNIYRDLHQYQDAKRVPGFLILAVEAPINFANTTYLNERITRWIENENSMEDKETNLQFLILDLSAVPTVDTSGISFLIDLKKSTEKHGLELTLVNPMGEVMEKLQRANEIHDFLGVNSLHLTIAEAVFSLSSQNKLQQQEVSSAPLHSFAVVSATSIGQRNREDRERRHDRRRMAPKLESFHCNFEQRSKERLLSSTILYDDPYPWRRGCFHRLADGAAAAWACLCGLAVEGWEFGRSDPRKVVFAAKMGLALAIISLLIFLRVNFHDLSKHSVWAILTVVVVFEFSIGIGLGVNICIYPIWAGEDLHNLVTKNFTGLAKSLEGCVNGCLQCVEYERVPSKILTYQAYDDPLYGGCRSAVQSTIQEDTLLSFAIWEPPHGPYKMWNYPWKNSIRVSGALRHCAFMVMALHGCILSEIQLNLVKVGLPPSFAFVGSYSAAPPESRQIFSSELKRVGIEGAKVLRELGDLMKTLTKLNKPNFLFEVHEAAEVLQQKIDRKSYLLVNSESWEGAEFPDGTKGNLNRTNITEYENNGYTTGSYVEPPSTSSNIHSPKADAMACKAVI</sequence>
<keyword evidence="9" id="KW-1185">Reference proteome</keyword>
<feature type="transmembrane region" description="Helical" evidence="6">
    <location>
        <begin position="150"/>
        <end position="174"/>
    </location>
</feature>
<dbReference type="SUPFAM" id="SSF52091">
    <property type="entry name" value="SpoIIaa-like"/>
    <property type="match status" value="1"/>
</dbReference>
<keyword evidence="5 6" id="KW-0472">Membrane</keyword>
<dbReference type="OrthoDB" id="288203at2759"/>
<feature type="transmembrane region" description="Helical" evidence="6">
    <location>
        <begin position="748"/>
        <end position="767"/>
    </location>
</feature>
<feature type="transmembrane region" description="Helical" evidence="6">
    <location>
        <begin position="779"/>
        <end position="807"/>
    </location>
</feature>
<comment type="subcellular location">
    <subcellularLocation>
        <location evidence="1">Membrane</location>
        <topology evidence="1">Multi-pass membrane protein</topology>
    </subcellularLocation>
</comment>
<dbReference type="Gene3D" id="3.30.750.24">
    <property type="entry name" value="STAS domain"/>
    <property type="match status" value="1"/>
</dbReference>
<evidence type="ECO:0000256" key="6">
    <source>
        <dbReference type="SAM" id="Phobius"/>
    </source>
</evidence>
<feature type="transmembrane region" description="Helical" evidence="6">
    <location>
        <begin position="404"/>
        <end position="422"/>
    </location>
</feature>